<feature type="domain" description="DUF7282" evidence="2">
    <location>
        <begin position="33"/>
        <end position="99"/>
    </location>
</feature>
<dbReference type="RefSeq" id="WP_090208444.1">
    <property type="nucleotide sequence ID" value="NZ_FOZM01000002.1"/>
</dbReference>
<name>A0A1I6MVG6_9RHOB</name>
<organism evidence="3 4">
    <name type="scientific">Yoonia litorea</name>
    <dbReference type="NCBI Taxonomy" id="1123755"/>
    <lineage>
        <taxon>Bacteria</taxon>
        <taxon>Pseudomonadati</taxon>
        <taxon>Pseudomonadota</taxon>
        <taxon>Alphaproteobacteria</taxon>
        <taxon>Rhodobacterales</taxon>
        <taxon>Paracoccaceae</taxon>
        <taxon>Yoonia</taxon>
    </lineage>
</organism>
<evidence type="ECO:0000256" key="1">
    <source>
        <dbReference type="SAM" id="SignalP"/>
    </source>
</evidence>
<feature type="chain" id="PRO_5011642309" description="DUF7282 domain-containing protein" evidence="1">
    <location>
        <begin position="22"/>
        <end position="117"/>
    </location>
</feature>
<keyword evidence="4" id="KW-1185">Reference proteome</keyword>
<dbReference type="EMBL" id="FOZM01000002">
    <property type="protein sequence ID" value="SFS19644.1"/>
    <property type="molecule type" value="Genomic_DNA"/>
</dbReference>
<accession>A0A1I6MVG6</accession>
<dbReference type="OrthoDB" id="7868487at2"/>
<evidence type="ECO:0000259" key="2">
    <source>
        <dbReference type="Pfam" id="PF23951"/>
    </source>
</evidence>
<feature type="signal peptide" evidence="1">
    <location>
        <begin position="1"/>
        <end position="21"/>
    </location>
</feature>
<protein>
    <recommendedName>
        <fullName evidence="2">DUF7282 domain-containing protein</fullName>
    </recommendedName>
</protein>
<dbReference type="InterPro" id="IPR055706">
    <property type="entry name" value="Slg1/2_DUF7282"/>
</dbReference>
<evidence type="ECO:0000313" key="4">
    <source>
        <dbReference type="Proteomes" id="UP000198926"/>
    </source>
</evidence>
<keyword evidence="1" id="KW-0732">Signal</keyword>
<dbReference type="STRING" id="1123755.SAMN05444714_2286"/>
<dbReference type="Proteomes" id="UP000198926">
    <property type="component" value="Unassembled WGS sequence"/>
</dbReference>
<evidence type="ECO:0000313" key="3">
    <source>
        <dbReference type="EMBL" id="SFS19644.1"/>
    </source>
</evidence>
<proteinExistence type="predicted"/>
<reference evidence="3 4" key="1">
    <citation type="submission" date="2016-10" db="EMBL/GenBank/DDBJ databases">
        <authorList>
            <person name="de Groot N.N."/>
        </authorList>
    </citation>
    <scope>NUCLEOTIDE SEQUENCE [LARGE SCALE GENOMIC DNA]</scope>
    <source>
        <strain evidence="3 4">DSM 29433</strain>
    </source>
</reference>
<gene>
    <name evidence="3" type="ORF">SAMN05444714_2286</name>
</gene>
<sequence>MFNFMKTAAVVAALGTGTTAAADGWFGLQETVEDNGSITLDLIRTDAAGFVAIYDYSTGEFGEMLGMAELNAGANADVPVNLELNSAETLAAVIFEGEIGDPAIATNWIELDVSEDS</sequence>
<dbReference type="Pfam" id="PF23951">
    <property type="entry name" value="DUF7282"/>
    <property type="match status" value="1"/>
</dbReference>
<dbReference type="AlphaFoldDB" id="A0A1I6MVG6"/>